<name>S7WV29_9FLAO</name>
<dbReference type="InterPro" id="IPR057078">
    <property type="entry name" value="HYR-4C"/>
</dbReference>
<dbReference type="PANTHER" id="PTHR24273">
    <property type="entry name" value="FI04643P-RELATED"/>
    <property type="match status" value="1"/>
</dbReference>
<dbReference type="AlphaFoldDB" id="S7WV29"/>
<accession>S7WV29</accession>
<dbReference type="Proteomes" id="UP000014962">
    <property type="component" value="Unassembled WGS sequence"/>
</dbReference>
<evidence type="ECO:0000259" key="1">
    <source>
        <dbReference type="Pfam" id="PF23237"/>
    </source>
</evidence>
<sequence>MLYRLASRDYTIGTNTRAEVDHNANNISDFTIHNSNIGTNFTATSKVDDPPMAECVTTLTVQLDPTGNAIITAADIDNGSSDDLDTLAIGTDIIIDIATFNCSNIGTPVTVTLSATDSLGQTDTCTATVIVEDNIQPVPDAAALTDVTAECEVISLASPTATDNCGGTVTVTNDATLPITSQGTTVVTWTYDDGNGNTSTQTQNVVINDITAPAPDAAALADITSECIVTSLTTPTATDNCGGTVTVTNDATLPITAQGTTVVTWTYDDGDGNISTQIQNIVINNITAPDPDATTLADITSECEVSSLTAPTATDNCSGLVTVTNDATLPITAQGTTVVTWTYTDVIGNTSTQTQNVIIDDNTAPVTDLAILADVTDQCEVNSLTAPTATDNCGGTVTVTNDATLPITAQGTTVVTWTYTDVNSNTSTQTQNVFITDTTAPVPDAATLTDVTDQCVVTSLTAPTATDNCGGTVTVTNDATLPISAQGTTVVTWTYTNVNSNTSTQTQNVVITDTTAPIPDAATLTDVTHQCEVTSLTAPTATDNCGGTVTTTHDATLPITTQGTTIVTWTYDDGNGNTSTQTQNVIITDNTAPILTAAPSDITVVCVTNAPAMISLAWTDNCDAGGNITGVDSISVGGTCGGTITRTWNITDSSGNAAITRTQIITINDNVAPSLAVAPADVTVNCFLTFPLWPT</sequence>
<reference evidence="2 3" key="1">
    <citation type="journal article" date="2013" name="Genome Announc.">
        <title>Draft Genome Sequence of Winogradskyella psychrotolerans RS-3T, Isolated from the Marine Transect of Kongsfjorden, Ny-Alesund, Svalbard, Arctic Ocean.</title>
        <authorList>
            <person name="Kumar Pinnaka A."/>
            <person name="Ara S."/>
            <person name="Singh A."/>
            <person name="Shivaji S."/>
        </authorList>
    </citation>
    <scope>NUCLEOTIDE SEQUENCE [LARGE SCALE GENOMIC DNA]</scope>
    <source>
        <strain evidence="2 3">RS-3</strain>
    </source>
</reference>
<comment type="caution">
    <text evidence="2">The sequence shown here is derived from an EMBL/GenBank/DDBJ whole genome shotgun (WGS) entry which is preliminary data.</text>
</comment>
<gene>
    <name evidence="2" type="ORF">ADIWIN_3455</name>
</gene>
<proteinExistence type="predicted"/>
<organism evidence="2 3">
    <name type="scientific">Winogradskyella psychrotolerans RS-3</name>
    <dbReference type="NCBI Taxonomy" id="641526"/>
    <lineage>
        <taxon>Bacteria</taxon>
        <taxon>Pseudomonadati</taxon>
        <taxon>Bacteroidota</taxon>
        <taxon>Flavobacteriia</taxon>
        <taxon>Flavobacteriales</taxon>
        <taxon>Flavobacteriaceae</taxon>
        <taxon>Winogradskyella</taxon>
    </lineage>
</organism>
<dbReference type="PANTHER" id="PTHR24273:SF32">
    <property type="entry name" value="HYALIN"/>
    <property type="match status" value="1"/>
</dbReference>
<feature type="domain" description="HYR-like" evidence="1">
    <location>
        <begin position="380"/>
        <end position="431"/>
    </location>
</feature>
<evidence type="ECO:0000313" key="3">
    <source>
        <dbReference type="Proteomes" id="UP000014962"/>
    </source>
</evidence>
<feature type="domain" description="HYR-like" evidence="1">
    <location>
        <begin position="145"/>
        <end position="203"/>
    </location>
</feature>
<dbReference type="Gene3D" id="3.30.1300.70">
    <property type="match status" value="3"/>
</dbReference>
<evidence type="ECO:0000313" key="2">
    <source>
        <dbReference type="EMBL" id="EPR70594.1"/>
    </source>
</evidence>
<protein>
    <submittedName>
        <fullName evidence="2">Biofilm-associated protein</fullName>
    </submittedName>
</protein>
<dbReference type="eggNOG" id="COG2304">
    <property type="taxonomic scope" value="Bacteria"/>
</dbReference>
<feature type="domain" description="HYR-like" evidence="1">
    <location>
        <begin position="522"/>
        <end position="583"/>
    </location>
</feature>
<dbReference type="STRING" id="641526.ADIWIN_3455"/>
<dbReference type="Pfam" id="PF23237">
    <property type="entry name" value="HYR_4C"/>
    <property type="match status" value="4"/>
</dbReference>
<dbReference type="PATRIC" id="fig|641526.4.peg.3422"/>
<feature type="domain" description="HYR-like" evidence="1">
    <location>
        <begin position="227"/>
        <end position="276"/>
    </location>
</feature>
<keyword evidence="3" id="KW-1185">Reference proteome</keyword>
<dbReference type="EMBL" id="ATMR01000180">
    <property type="protein sequence ID" value="EPR70594.1"/>
    <property type="molecule type" value="Genomic_DNA"/>
</dbReference>